<organism evidence="1 2">
    <name type="scientific">Sphaerobolus stellatus (strain SS14)</name>
    <dbReference type="NCBI Taxonomy" id="990650"/>
    <lineage>
        <taxon>Eukaryota</taxon>
        <taxon>Fungi</taxon>
        <taxon>Dikarya</taxon>
        <taxon>Basidiomycota</taxon>
        <taxon>Agaricomycotina</taxon>
        <taxon>Agaricomycetes</taxon>
        <taxon>Phallomycetidae</taxon>
        <taxon>Geastrales</taxon>
        <taxon>Sphaerobolaceae</taxon>
        <taxon>Sphaerobolus</taxon>
    </lineage>
</organism>
<evidence type="ECO:0000313" key="1">
    <source>
        <dbReference type="EMBL" id="KIJ27465.1"/>
    </source>
</evidence>
<dbReference type="EMBL" id="KN837335">
    <property type="protein sequence ID" value="KIJ27465.1"/>
    <property type="molecule type" value="Genomic_DNA"/>
</dbReference>
<keyword evidence="2" id="KW-1185">Reference proteome</keyword>
<dbReference type="OrthoDB" id="7486164at2759"/>
<gene>
    <name evidence="1" type="ORF">M422DRAFT_271379</name>
</gene>
<protein>
    <submittedName>
        <fullName evidence="1">Uncharacterized protein</fullName>
    </submittedName>
</protein>
<evidence type="ECO:0000313" key="2">
    <source>
        <dbReference type="Proteomes" id="UP000054279"/>
    </source>
</evidence>
<accession>A0A0C9UQ54</accession>
<dbReference type="AlphaFoldDB" id="A0A0C9UQ54"/>
<dbReference type="HOGENOM" id="CLU_012886_4_1_1"/>
<sequence length="265" mass="30774">MAAQLDGAVVNKTTEYSGIQQMVRQAIQNASHNIEPEKSFLAKAGVKMGNPPNYSGERNLEKFENWVASCLTDEAQEWFYQNVEWFDQEIKHWDLESVIMGLQKWFMLTLSMNKVAVNYDTIMQGSMTMQQLHQELTKLAKQMIELPDVRVAGARIEEVILEEDEDQIEEFDKDVPHLEEQQDWEDQPEEDDQQYCFDDDEYETRSIDNEDVHVNAVIKDSGYNDRCRLYGIRVREAETNLRVSAVVQTGGKEQPVYDHQARKKA</sequence>
<dbReference type="Proteomes" id="UP000054279">
    <property type="component" value="Unassembled WGS sequence"/>
</dbReference>
<proteinExistence type="predicted"/>
<name>A0A0C9UQ54_SPHS4</name>
<reference evidence="1 2" key="1">
    <citation type="submission" date="2014-06" db="EMBL/GenBank/DDBJ databases">
        <title>Evolutionary Origins and Diversification of the Mycorrhizal Mutualists.</title>
        <authorList>
            <consortium name="DOE Joint Genome Institute"/>
            <consortium name="Mycorrhizal Genomics Consortium"/>
            <person name="Kohler A."/>
            <person name="Kuo A."/>
            <person name="Nagy L.G."/>
            <person name="Floudas D."/>
            <person name="Copeland A."/>
            <person name="Barry K.W."/>
            <person name="Cichocki N."/>
            <person name="Veneault-Fourrey C."/>
            <person name="LaButti K."/>
            <person name="Lindquist E.A."/>
            <person name="Lipzen A."/>
            <person name="Lundell T."/>
            <person name="Morin E."/>
            <person name="Murat C."/>
            <person name="Riley R."/>
            <person name="Ohm R."/>
            <person name="Sun H."/>
            <person name="Tunlid A."/>
            <person name="Henrissat B."/>
            <person name="Grigoriev I.V."/>
            <person name="Hibbett D.S."/>
            <person name="Martin F."/>
        </authorList>
    </citation>
    <scope>NUCLEOTIDE SEQUENCE [LARGE SCALE GENOMIC DNA]</scope>
    <source>
        <strain evidence="1 2">SS14</strain>
    </source>
</reference>